<evidence type="ECO:0000256" key="4">
    <source>
        <dbReference type="ARBA" id="ARBA00023157"/>
    </source>
</evidence>
<proteinExistence type="inferred from homology"/>
<accession>A0A2H0N5X8</accession>
<keyword evidence="4" id="KW-1015">Disulfide bond</keyword>
<evidence type="ECO:0000256" key="5">
    <source>
        <dbReference type="ARBA" id="ARBA00023284"/>
    </source>
</evidence>
<dbReference type="InterPro" id="IPR012336">
    <property type="entry name" value="Thioredoxin-like_fold"/>
</dbReference>
<gene>
    <name evidence="8" type="ORF">COV59_01550</name>
</gene>
<dbReference type="InterPro" id="IPR036249">
    <property type="entry name" value="Thioredoxin-like_sf"/>
</dbReference>
<evidence type="ECO:0000256" key="1">
    <source>
        <dbReference type="ARBA" id="ARBA00005791"/>
    </source>
</evidence>
<dbReference type="GO" id="GO:0016491">
    <property type="term" value="F:oxidoreductase activity"/>
    <property type="evidence" value="ECO:0007669"/>
    <property type="project" value="UniProtKB-KW"/>
</dbReference>
<comment type="caution">
    <text evidence="8">The sequence shown here is derived from an EMBL/GenBank/DDBJ whole genome shotgun (WGS) entry which is preliminary data.</text>
</comment>
<evidence type="ECO:0000256" key="2">
    <source>
        <dbReference type="ARBA" id="ARBA00022729"/>
    </source>
</evidence>
<keyword evidence="5" id="KW-0676">Redox-active center</keyword>
<name>A0A2H0N5X8_9BACT</name>
<dbReference type="PROSITE" id="PS51352">
    <property type="entry name" value="THIOREDOXIN_2"/>
    <property type="match status" value="1"/>
</dbReference>
<dbReference type="Gene3D" id="3.40.30.10">
    <property type="entry name" value="Glutaredoxin"/>
    <property type="match status" value="1"/>
</dbReference>
<keyword evidence="6" id="KW-0812">Transmembrane</keyword>
<feature type="domain" description="Thioredoxin" evidence="7">
    <location>
        <begin position="54"/>
        <end position="246"/>
    </location>
</feature>
<evidence type="ECO:0000313" key="8">
    <source>
        <dbReference type="EMBL" id="PIR04301.1"/>
    </source>
</evidence>
<dbReference type="Pfam" id="PF13462">
    <property type="entry name" value="Thioredoxin_4"/>
    <property type="match status" value="1"/>
</dbReference>
<evidence type="ECO:0000313" key="9">
    <source>
        <dbReference type="Proteomes" id="UP000229600"/>
    </source>
</evidence>
<dbReference type="AlphaFoldDB" id="A0A2H0N5X8"/>
<dbReference type="InterPro" id="IPR013766">
    <property type="entry name" value="Thioredoxin_domain"/>
</dbReference>
<keyword evidence="3" id="KW-0560">Oxidoreductase</keyword>
<evidence type="ECO:0000259" key="7">
    <source>
        <dbReference type="PROSITE" id="PS51352"/>
    </source>
</evidence>
<dbReference type="EMBL" id="PCWN01000005">
    <property type="protein sequence ID" value="PIR04301.1"/>
    <property type="molecule type" value="Genomic_DNA"/>
</dbReference>
<evidence type="ECO:0000256" key="3">
    <source>
        <dbReference type="ARBA" id="ARBA00023002"/>
    </source>
</evidence>
<feature type="transmembrane region" description="Helical" evidence="6">
    <location>
        <begin position="20"/>
        <end position="40"/>
    </location>
</feature>
<keyword evidence="6" id="KW-0472">Membrane</keyword>
<dbReference type="PANTHER" id="PTHR13887:SF14">
    <property type="entry name" value="DISULFIDE BOND FORMATION PROTEIN D"/>
    <property type="match status" value="1"/>
</dbReference>
<sequence>MPSNYPQTTEPSKNGGITPIIFIILLIVVPIFLLTLYYSWQIKQGKGADIVKELQNSQLSRSTKLQTTNSQKPVSSLKSFIKDYSPKKGSKDAKVTILAFIDFECPYSQESYATFQKVIEKYGKDTFIVFKNLPIDELHPDATTTALAASCANEQNAFWDYYNLLFTLKKFDSASLLGYANSLHLNTTEFQSCITNEKYLPQIQNDILDAINLGVQGTPTYFVNGIKIEGVYDLNTWDKVIMNELTKV</sequence>
<protein>
    <recommendedName>
        <fullName evidence="7">Thioredoxin domain-containing protein</fullName>
    </recommendedName>
</protein>
<keyword evidence="2" id="KW-0732">Signal</keyword>
<organism evidence="8 9">
    <name type="scientific">Candidatus Magasanikbacteria bacterium CG11_big_fil_rev_8_21_14_0_20_39_34</name>
    <dbReference type="NCBI Taxonomy" id="1974653"/>
    <lineage>
        <taxon>Bacteria</taxon>
        <taxon>Candidatus Magasanikiibacteriota</taxon>
    </lineage>
</organism>
<dbReference type="SUPFAM" id="SSF52833">
    <property type="entry name" value="Thioredoxin-like"/>
    <property type="match status" value="1"/>
</dbReference>
<keyword evidence="6" id="KW-1133">Transmembrane helix</keyword>
<reference evidence="8 9" key="1">
    <citation type="submission" date="2017-09" db="EMBL/GenBank/DDBJ databases">
        <title>Depth-based differentiation of microbial function through sediment-hosted aquifers and enrichment of novel symbionts in the deep terrestrial subsurface.</title>
        <authorList>
            <person name="Probst A.J."/>
            <person name="Ladd B."/>
            <person name="Jarett J.K."/>
            <person name="Geller-Mcgrath D.E."/>
            <person name="Sieber C.M."/>
            <person name="Emerson J.B."/>
            <person name="Anantharaman K."/>
            <person name="Thomas B.C."/>
            <person name="Malmstrom R."/>
            <person name="Stieglmeier M."/>
            <person name="Klingl A."/>
            <person name="Woyke T."/>
            <person name="Ryan C.M."/>
            <person name="Banfield J.F."/>
        </authorList>
    </citation>
    <scope>NUCLEOTIDE SEQUENCE [LARGE SCALE GENOMIC DNA]</scope>
    <source>
        <strain evidence="8">CG11_big_fil_rev_8_21_14_0_20_39_34</strain>
    </source>
</reference>
<dbReference type="PANTHER" id="PTHR13887">
    <property type="entry name" value="GLUTATHIONE S-TRANSFERASE KAPPA"/>
    <property type="match status" value="1"/>
</dbReference>
<dbReference type="Proteomes" id="UP000229600">
    <property type="component" value="Unassembled WGS sequence"/>
</dbReference>
<evidence type="ECO:0000256" key="6">
    <source>
        <dbReference type="SAM" id="Phobius"/>
    </source>
</evidence>
<comment type="similarity">
    <text evidence="1">Belongs to the thioredoxin family. DsbA subfamily.</text>
</comment>